<sequence length="191" mass="22662">KFPRKDNYIKLKHKLYSLSIKTMTFLNSIATTITIIGGILSLVISINNNRALFSKLKKFLSNKVTLVIDEYTLKDNEKVRNEVYEAVEIYLCNNLSPQKCKVKASKTEKDQKNSFKVTLEHNEKVKDVFNGHKFKWIWLDFKCLHHPDNLNSIHRSEMKSFNLIYRKKDYQYVFDTYLPHILNEAKYQKHI</sequence>
<evidence type="ECO:0000259" key="3">
    <source>
        <dbReference type="Pfam" id="PF14363"/>
    </source>
</evidence>
<protein>
    <recommendedName>
        <fullName evidence="3">AAA-type ATPase N-terminal domain-containing protein</fullName>
    </recommendedName>
</protein>
<accession>A0ABD2UXW8</accession>
<keyword evidence="2" id="KW-0812">Transmembrane</keyword>
<keyword evidence="2" id="KW-1133">Transmembrane helix</keyword>
<feature type="domain" description="AAA-type ATPase N-terminal" evidence="3">
    <location>
        <begin position="52"/>
        <end position="138"/>
    </location>
</feature>
<evidence type="ECO:0000313" key="5">
    <source>
        <dbReference type="Proteomes" id="UP001627284"/>
    </source>
</evidence>
<dbReference type="Proteomes" id="UP001627284">
    <property type="component" value="Unassembled WGS sequence"/>
</dbReference>
<dbReference type="InterPro" id="IPR025753">
    <property type="entry name" value="AAA_N_dom"/>
</dbReference>
<organism evidence="4 5">
    <name type="scientific">Solanum stoloniferum</name>
    <dbReference type="NCBI Taxonomy" id="62892"/>
    <lineage>
        <taxon>Eukaryota</taxon>
        <taxon>Viridiplantae</taxon>
        <taxon>Streptophyta</taxon>
        <taxon>Embryophyta</taxon>
        <taxon>Tracheophyta</taxon>
        <taxon>Spermatophyta</taxon>
        <taxon>Magnoliopsida</taxon>
        <taxon>eudicotyledons</taxon>
        <taxon>Gunneridae</taxon>
        <taxon>Pentapetalae</taxon>
        <taxon>asterids</taxon>
        <taxon>lamiids</taxon>
        <taxon>Solanales</taxon>
        <taxon>Solanaceae</taxon>
        <taxon>Solanoideae</taxon>
        <taxon>Solaneae</taxon>
        <taxon>Solanum</taxon>
    </lineage>
</organism>
<dbReference type="PANTHER" id="PTHR23070">
    <property type="entry name" value="BCS1 AAA-TYPE ATPASE"/>
    <property type="match status" value="1"/>
</dbReference>
<feature type="non-terminal residue" evidence="4">
    <location>
        <position position="1"/>
    </location>
</feature>
<dbReference type="GO" id="GO:0016787">
    <property type="term" value="F:hydrolase activity"/>
    <property type="evidence" value="ECO:0007669"/>
    <property type="project" value="UniProtKB-KW"/>
</dbReference>
<dbReference type="EMBL" id="JBJKTR010000003">
    <property type="protein sequence ID" value="KAL3372792.1"/>
    <property type="molecule type" value="Genomic_DNA"/>
</dbReference>
<keyword evidence="2" id="KW-0472">Membrane</keyword>
<dbReference type="Pfam" id="PF14363">
    <property type="entry name" value="AAA_assoc"/>
    <property type="match status" value="1"/>
</dbReference>
<dbReference type="InterPro" id="IPR050747">
    <property type="entry name" value="Mitochondrial_chaperone_BCS1"/>
</dbReference>
<reference evidence="4 5" key="1">
    <citation type="submission" date="2024-05" db="EMBL/GenBank/DDBJ databases">
        <title>De novo assembly of an allotetraploid wild potato.</title>
        <authorList>
            <person name="Hosaka A.J."/>
        </authorList>
    </citation>
    <scope>NUCLEOTIDE SEQUENCE [LARGE SCALE GENOMIC DNA]</scope>
    <source>
        <tissue evidence="4">Young leaves</tissue>
    </source>
</reference>
<gene>
    <name evidence="4" type="ORF">AABB24_005031</name>
</gene>
<proteinExistence type="predicted"/>
<name>A0ABD2UXW8_9SOLN</name>
<feature type="transmembrane region" description="Helical" evidence="2">
    <location>
        <begin position="25"/>
        <end position="46"/>
    </location>
</feature>
<evidence type="ECO:0000256" key="1">
    <source>
        <dbReference type="ARBA" id="ARBA00022801"/>
    </source>
</evidence>
<evidence type="ECO:0000313" key="4">
    <source>
        <dbReference type="EMBL" id="KAL3372792.1"/>
    </source>
</evidence>
<keyword evidence="5" id="KW-1185">Reference proteome</keyword>
<dbReference type="AlphaFoldDB" id="A0ABD2UXW8"/>
<keyword evidence="1" id="KW-0378">Hydrolase</keyword>
<comment type="caution">
    <text evidence="4">The sequence shown here is derived from an EMBL/GenBank/DDBJ whole genome shotgun (WGS) entry which is preliminary data.</text>
</comment>
<evidence type="ECO:0000256" key="2">
    <source>
        <dbReference type="SAM" id="Phobius"/>
    </source>
</evidence>